<protein>
    <submittedName>
        <fullName evidence="1">Uncharacterized protein</fullName>
    </submittedName>
</protein>
<sequence length="640" mass="74767">ATTYKEIKRQFQEERISNYAYVVMAQPLQNNTPSFCLSIFGTDNRFTASDVLKRWIKMQSMAKEFGITILGHSSDGDTRLMKAMKTTYKLPASVENKWPWFHCMKPNSNALVCQDTIHIGTKLRTRLLHEKVNLQIGNYIINKKHLEYLILNFGKDKYLLTISDINGEDKMNYRSVEKICDPIVTNILNEKVANAKGSVIYLKAIRNILDSILNKNLAHRERLFLIWKSVFIFRIWRNWILEQNDLILSKNFITSNSYMSVEINAHFLLMLFQKILSDSNLNSSMCVPWLMSSQPCEQIFRSTRSLTSTFSTIVNFSLNDIMNRIKKIQIIQNVKNDLKDQFVFPREVHNRLGIGSNENLSEIPDDIEIENIIMSALAEAKSDLNEVGINNIPESYWKNINCFPKFLKENLVEDIDLNNDEDDNLISNFEAGLDITTQVESMLETRLQTDLVSETDNFDDDQLDDDLCLKDYVDDPEFIKKKDNIEKSPFIKVVLANQIKIVKKSSLCWLFNNNKKLSNDRLVRVRQNPTSSHNLSHQVDTENDNSEIVINIEMYYAVYYDTGWYIGRVLEKLTNRKFKIKFLFQNLEVFKWPRKDDIQEVESRYIFYGPINMQGVNPLTISQSDRKLIIKQFKKIKKRF</sequence>
<keyword evidence="2" id="KW-1185">Reference proteome</keyword>
<gene>
    <name evidence="1" type="ORF">ALC57_02560</name>
</gene>
<accession>A0A151JNU3</accession>
<evidence type="ECO:0000313" key="2">
    <source>
        <dbReference type="Proteomes" id="UP000078492"/>
    </source>
</evidence>
<dbReference type="AlphaFoldDB" id="A0A151JNU3"/>
<reference evidence="1 2" key="1">
    <citation type="submission" date="2015-09" db="EMBL/GenBank/DDBJ databases">
        <title>Trachymyrmex cornetzi WGS genome.</title>
        <authorList>
            <person name="Nygaard S."/>
            <person name="Hu H."/>
            <person name="Boomsma J."/>
            <person name="Zhang G."/>
        </authorList>
    </citation>
    <scope>NUCLEOTIDE SEQUENCE [LARGE SCALE GENOMIC DNA]</scope>
    <source>
        <strain evidence="1">Tcor2-1</strain>
        <tissue evidence="1">Whole body</tissue>
    </source>
</reference>
<dbReference type="EMBL" id="KQ978829">
    <property type="protein sequence ID" value="KYN28031.1"/>
    <property type="molecule type" value="Genomic_DNA"/>
</dbReference>
<dbReference type="Proteomes" id="UP000078492">
    <property type="component" value="Unassembled WGS sequence"/>
</dbReference>
<feature type="non-terminal residue" evidence="1">
    <location>
        <position position="1"/>
    </location>
</feature>
<dbReference type="STRING" id="471704.A0A151JNU3"/>
<organism evidence="1 2">
    <name type="scientific">Trachymyrmex cornetzi</name>
    <dbReference type="NCBI Taxonomy" id="471704"/>
    <lineage>
        <taxon>Eukaryota</taxon>
        <taxon>Metazoa</taxon>
        <taxon>Ecdysozoa</taxon>
        <taxon>Arthropoda</taxon>
        <taxon>Hexapoda</taxon>
        <taxon>Insecta</taxon>
        <taxon>Pterygota</taxon>
        <taxon>Neoptera</taxon>
        <taxon>Endopterygota</taxon>
        <taxon>Hymenoptera</taxon>
        <taxon>Apocrita</taxon>
        <taxon>Aculeata</taxon>
        <taxon>Formicoidea</taxon>
        <taxon>Formicidae</taxon>
        <taxon>Myrmicinae</taxon>
        <taxon>Trachymyrmex</taxon>
    </lineage>
</organism>
<proteinExistence type="predicted"/>
<name>A0A151JNU3_9HYME</name>
<evidence type="ECO:0000313" key="1">
    <source>
        <dbReference type="EMBL" id="KYN28031.1"/>
    </source>
</evidence>